<organism evidence="3 4">
    <name type="scientific">Penicillium hetheringtonii</name>
    <dbReference type="NCBI Taxonomy" id="911720"/>
    <lineage>
        <taxon>Eukaryota</taxon>
        <taxon>Fungi</taxon>
        <taxon>Dikarya</taxon>
        <taxon>Ascomycota</taxon>
        <taxon>Pezizomycotina</taxon>
        <taxon>Eurotiomycetes</taxon>
        <taxon>Eurotiomycetidae</taxon>
        <taxon>Eurotiales</taxon>
        <taxon>Aspergillaceae</taxon>
        <taxon>Penicillium</taxon>
    </lineage>
</organism>
<keyword evidence="4" id="KW-1185">Reference proteome</keyword>
<dbReference type="Proteomes" id="UP001216150">
    <property type="component" value="Unassembled WGS sequence"/>
</dbReference>
<feature type="transmembrane region" description="Helical" evidence="2">
    <location>
        <begin position="25"/>
        <end position="46"/>
    </location>
</feature>
<dbReference type="EMBL" id="JAQJAC010000008">
    <property type="protein sequence ID" value="KAJ5574746.1"/>
    <property type="molecule type" value="Genomic_DNA"/>
</dbReference>
<comment type="caution">
    <text evidence="3">The sequence shown here is derived from an EMBL/GenBank/DDBJ whole genome shotgun (WGS) entry which is preliminary data.</text>
</comment>
<sequence length="365" mass="39888">MSAITRHVCHTHANLPISLWKTLSLTLALFYLQLIYAISFIARPFWSSNLDFPPFRQTIERAETFVIDIILDIVPTSQYRSPAPTNINDDAIGRRSLLAFQRPIPLTETSPRVVTNASVPTVPPKMPQCYPKPPSVHGQPSSNQKEIQTETMRSTHTERFTKTNDSGTSIYGTAKKTSTSTRPKLSSMFEKDQKHHANQPVQPGPGPGPGPGLGPDTFTETGTAAGNRERVTTTVTQEEEHEEEELTVHIMEISPRADSGYDTSQPTAPVTDLPKPIVPMEKSPASSFDGPGEVDTGKAPHDASSHYTNDSSLSLGASRAAKSHSTESYPGQFPVSDGVEYSSLATAEYAFRERGTTSARPFSDY</sequence>
<keyword evidence="2" id="KW-0472">Membrane</keyword>
<feature type="compositionally biased region" description="Basic and acidic residues" evidence="1">
    <location>
        <begin position="295"/>
        <end position="304"/>
    </location>
</feature>
<accession>A0AAD6DD91</accession>
<feature type="region of interest" description="Disordered" evidence="1">
    <location>
        <begin position="153"/>
        <end position="337"/>
    </location>
</feature>
<feature type="compositionally biased region" description="Polar residues" evidence="1">
    <location>
        <begin position="163"/>
        <end position="184"/>
    </location>
</feature>
<dbReference type="AlphaFoldDB" id="A0AAD6DD91"/>
<reference evidence="3 4" key="1">
    <citation type="journal article" date="2023" name="IMA Fungus">
        <title>Comparative genomic study of the Penicillium genus elucidates a diverse pangenome and 15 lateral gene transfer events.</title>
        <authorList>
            <person name="Petersen C."/>
            <person name="Sorensen T."/>
            <person name="Nielsen M.R."/>
            <person name="Sondergaard T.E."/>
            <person name="Sorensen J.L."/>
            <person name="Fitzpatrick D.A."/>
            <person name="Frisvad J.C."/>
            <person name="Nielsen K.L."/>
        </authorList>
    </citation>
    <scope>NUCLEOTIDE SEQUENCE [LARGE SCALE GENOMIC DNA]</scope>
    <source>
        <strain evidence="3 4">IBT 29057</strain>
    </source>
</reference>
<evidence type="ECO:0000313" key="4">
    <source>
        <dbReference type="Proteomes" id="UP001216150"/>
    </source>
</evidence>
<keyword evidence="2" id="KW-0812">Transmembrane</keyword>
<keyword evidence="2" id="KW-1133">Transmembrane helix</keyword>
<name>A0AAD6DD91_9EURO</name>
<feature type="compositionally biased region" description="Pro residues" evidence="1">
    <location>
        <begin position="202"/>
        <end position="212"/>
    </location>
</feature>
<gene>
    <name evidence="3" type="ORF">N7450_008645</name>
</gene>
<evidence type="ECO:0000313" key="3">
    <source>
        <dbReference type="EMBL" id="KAJ5574746.1"/>
    </source>
</evidence>
<proteinExistence type="predicted"/>
<evidence type="ECO:0000256" key="1">
    <source>
        <dbReference type="SAM" id="MobiDB-lite"/>
    </source>
</evidence>
<evidence type="ECO:0000256" key="2">
    <source>
        <dbReference type="SAM" id="Phobius"/>
    </source>
</evidence>
<protein>
    <submittedName>
        <fullName evidence="3">Uncharacterized protein</fullName>
    </submittedName>
</protein>
<feature type="compositionally biased region" description="Polar residues" evidence="1">
    <location>
        <begin position="305"/>
        <end position="315"/>
    </location>
</feature>
<feature type="compositionally biased region" description="Basic and acidic residues" evidence="1">
    <location>
        <begin position="153"/>
        <end position="162"/>
    </location>
</feature>